<dbReference type="AlphaFoldDB" id="A0A6M5Y968"/>
<dbReference type="Proteomes" id="UP000502756">
    <property type="component" value="Chromosome"/>
</dbReference>
<organism evidence="1 2">
    <name type="scientific">Spirosoma taeanense</name>
    <dbReference type="NCBI Taxonomy" id="2735870"/>
    <lineage>
        <taxon>Bacteria</taxon>
        <taxon>Pseudomonadati</taxon>
        <taxon>Bacteroidota</taxon>
        <taxon>Cytophagia</taxon>
        <taxon>Cytophagales</taxon>
        <taxon>Cytophagaceae</taxon>
        <taxon>Spirosoma</taxon>
    </lineage>
</organism>
<evidence type="ECO:0008006" key="3">
    <source>
        <dbReference type="Google" id="ProtNLM"/>
    </source>
</evidence>
<accession>A0A6M5Y968</accession>
<dbReference type="InterPro" id="IPR015915">
    <property type="entry name" value="Kelch-typ_b-propeller"/>
</dbReference>
<dbReference type="Gene3D" id="2.120.10.80">
    <property type="entry name" value="Kelch-type beta propeller"/>
    <property type="match status" value="1"/>
</dbReference>
<reference evidence="1 2" key="1">
    <citation type="submission" date="2020-05" db="EMBL/GenBank/DDBJ databases">
        <title>Genome sequencing of Spirosoma sp. TS118.</title>
        <authorList>
            <person name="Lee J.-H."/>
            <person name="Jeong S."/>
            <person name="Zhao L."/>
            <person name="Jung J.-H."/>
            <person name="Kim M.-K."/>
            <person name="Lim S."/>
        </authorList>
    </citation>
    <scope>NUCLEOTIDE SEQUENCE [LARGE SCALE GENOMIC DNA]</scope>
    <source>
        <strain evidence="1 2">TS118</strain>
    </source>
</reference>
<evidence type="ECO:0000313" key="2">
    <source>
        <dbReference type="Proteomes" id="UP000502756"/>
    </source>
</evidence>
<dbReference type="SUPFAM" id="SSF117281">
    <property type="entry name" value="Kelch motif"/>
    <property type="match status" value="1"/>
</dbReference>
<proteinExistence type="predicted"/>
<gene>
    <name evidence="1" type="ORF">HNV11_11325</name>
</gene>
<dbReference type="RefSeq" id="WP_171739770.1">
    <property type="nucleotide sequence ID" value="NZ_CP053435.1"/>
</dbReference>
<dbReference type="KEGG" id="stae:HNV11_11325"/>
<protein>
    <recommendedName>
        <fullName evidence="3">Galactose oxidase</fullName>
    </recommendedName>
</protein>
<dbReference type="EMBL" id="CP053435">
    <property type="protein sequence ID" value="QJW89926.1"/>
    <property type="molecule type" value="Genomic_DNA"/>
</dbReference>
<sequence>MGIVACVIGCRTTPEVAPILDVGVVRPAQAAIVSVLPVGSDAAEVQIKDSPNLKSSYQLTVLTASGAALPLTPITEPVPANPFNLPVLLYPYRLTRYRVSGLTGSQTYRFRLNFRYNNTDTLTVERAYVHRPAANWTRLAHLPFDTGDFTGSPVALDEARSGDIVSLFRYVDENTMTPLVYYRSIDLWQNEPNPPPLPTPRPGMVQFVLYYQNSDRYRFWGLGYQTSDLFPGKYVYLRDLYLRTPPPYSQLNMILPSYLGEVGETAFFTTTDQAFFLTQNRSPAMFAITAVGGQRACQPLPEPPGTLATFSVDSVGYVVNQTDNEAPHLWAYDAHLDRWSRKADFPGQVRSRGVGFAVGSKGYFGLGISLQQEKGYRDIWEYDPANNQWQYVTDYPGQGQRYVMALSTPKRAFLGLGYETQPVVARDAVTRQVGCTDFWLFTP</sequence>
<name>A0A6M5Y968_9BACT</name>
<evidence type="ECO:0000313" key="1">
    <source>
        <dbReference type="EMBL" id="QJW89926.1"/>
    </source>
</evidence>
<keyword evidence="2" id="KW-1185">Reference proteome</keyword>